<sequence length="576" mass="60143">MRKQTKPFIHPIRKYMKELSDLKEEALCDDVNLSAAASLQPLLPPGNPIQQQFQFTQFVPQNQNGNVTGLKAVKVSSQAVPIVCAGVVPQTLQGGSAIVQTVAGKLVLLAPNQVVSLPHSMVMNLPVPTATPQQLILAPQKSTSQVPAKQILTTTASNQGSQGNVTSVQINATGNSAGVPFGSTKTATVTCDISTVMGNSTCSNAGSKTTKTTCAAVSSTPQLTSLVTGVFSTALRTSLTTAVSSTPLLTSTSPSTAVPMLSQQSSCNAQMNSASTLVTQLGIPSQVTPSKNIAITAPVPNRIVNNVFNTSVVNMSAPQQVASLVNSITSAVSLGKEQLSTVSPSPSLNAPHVKATTSQSNALTNTSLPFLPIVNNEPLTTPVALSTQVTQSEISSVLSTLNDIPWSTALQTCTSSNIPSQTQTVQSSTLQSTDLLFPPTTNLDSTSALACSSFSLTDSVASTAAPLDSSLDICSMADNGMAPSLLSPRSLQTMLQCMLSQSDQQLLWNTMLNSPMMSSPIFKLADTSNSTATMTSTATESQPRISPLELGSEQFMTSQQSHLIAQELKCHNKTMT</sequence>
<dbReference type="EMBL" id="MU825874">
    <property type="protein sequence ID" value="KAJ7387398.1"/>
    <property type="molecule type" value="Genomic_DNA"/>
</dbReference>
<protein>
    <submittedName>
        <fullName evidence="1">Uncharacterized protein</fullName>
    </submittedName>
</protein>
<name>A0A9W9ZUN7_9CNID</name>
<organism evidence="1 2">
    <name type="scientific">Desmophyllum pertusum</name>
    <dbReference type="NCBI Taxonomy" id="174260"/>
    <lineage>
        <taxon>Eukaryota</taxon>
        <taxon>Metazoa</taxon>
        <taxon>Cnidaria</taxon>
        <taxon>Anthozoa</taxon>
        <taxon>Hexacorallia</taxon>
        <taxon>Scleractinia</taxon>
        <taxon>Caryophylliina</taxon>
        <taxon>Caryophylliidae</taxon>
        <taxon>Desmophyllum</taxon>
    </lineage>
</organism>
<dbReference type="Proteomes" id="UP001163046">
    <property type="component" value="Unassembled WGS sequence"/>
</dbReference>
<comment type="caution">
    <text evidence="1">The sequence shown here is derived from an EMBL/GenBank/DDBJ whole genome shotgun (WGS) entry which is preliminary data.</text>
</comment>
<gene>
    <name evidence="1" type="ORF">OS493_004392</name>
</gene>
<evidence type="ECO:0000313" key="1">
    <source>
        <dbReference type="EMBL" id="KAJ7387398.1"/>
    </source>
</evidence>
<accession>A0A9W9ZUN7</accession>
<proteinExistence type="predicted"/>
<keyword evidence="2" id="KW-1185">Reference proteome</keyword>
<dbReference type="AlphaFoldDB" id="A0A9W9ZUN7"/>
<evidence type="ECO:0000313" key="2">
    <source>
        <dbReference type="Proteomes" id="UP001163046"/>
    </source>
</evidence>
<reference evidence="1" key="1">
    <citation type="submission" date="2023-01" db="EMBL/GenBank/DDBJ databases">
        <title>Genome assembly of the deep-sea coral Lophelia pertusa.</title>
        <authorList>
            <person name="Herrera S."/>
            <person name="Cordes E."/>
        </authorList>
    </citation>
    <scope>NUCLEOTIDE SEQUENCE</scope>
    <source>
        <strain evidence="1">USNM1676648</strain>
        <tissue evidence="1">Polyp</tissue>
    </source>
</reference>